<name>A0A1Q9HNB3_9VIBR</name>
<evidence type="ECO:0000256" key="1">
    <source>
        <dbReference type="SAM" id="Phobius"/>
    </source>
</evidence>
<dbReference type="Proteomes" id="UP000186313">
    <property type="component" value="Unassembled WGS sequence"/>
</dbReference>
<keyword evidence="1" id="KW-0812">Transmembrane</keyword>
<feature type="transmembrane region" description="Helical" evidence="1">
    <location>
        <begin position="20"/>
        <end position="41"/>
    </location>
</feature>
<dbReference type="EMBL" id="MJMJ01000004">
    <property type="protein sequence ID" value="OLQ92280.1"/>
    <property type="molecule type" value="Genomic_DNA"/>
</dbReference>
<evidence type="ECO:0000313" key="4">
    <source>
        <dbReference type="Proteomes" id="UP000186039"/>
    </source>
</evidence>
<reference evidence="4 5" key="1">
    <citation type="submission" date="2016-09" db="EMBL/GenBank/DDBJ databases">
        <title>Genomic Taxonomy of the Vibrionaceae.</title>
        <authorList>
            <person name="Gonzalez-Castillo A."/>
            <person name="Gomez-Gil B."/>
            <person name="Enciso-Ibarra K."/>
        </authorList>
    </citation>
    <scope>NUCLEOTIDE SEQUENCE [LARGE SCALE GENOMIC DNA]</scope>
    <source>
        <strain evidence="2 4">CAIM 1902</strain>
        <strain evidence="3 5">CAIM 703</strain>
    </source>
</reference>
<evidence type="ECO:0000313" key="2">
    <source>
        <dbReference type="EMBL" id="OLQ85727.1"/>
    </source>
</evidence>
<sequence>MAMYFRRQSTRSKASLTLHAIRYTLFAVAITTVGALSVLIYQNYQQSIDPHRVYGRWIEIGTPTYDRATIEFNQDGVFRNNRLITTKFEFDGSQIRLETGSGWHVYQLSSRQNAPLLNRVQPNSPSQRFVKQGYEHLVDLEGGGLGKKRRSAIVEHFNEK</sequence>
<accession>A0A1Q9HNB3</accession>
<gene>
    <name evidence="2" type="ORF">BIY20_02755</name>
    <name evidence="3" type="ORF">BIY22_15820</name>
</gene>
<dbReference type="Pfam" id="PF11012">
    <property type="entry name" value="DUF2850"/>
    <property type="match status" value="1"/>
</dbReference>
<dbReference type="STRING" id="1381081.BIY22_15820"/>
<comment type="caution">
    <text evidence="3">The sequence shown here is derived from an EMBL/GenBank/DDBJ whole genome shotgun (WGS) entry which is preliminary data.</text>
</comment>
<evidence type="ECO:0000313" key="3">
    <source>
        <dbReference type="EMBL" id="OLQ92280.1"/>
    </source>
</evidence>
<organism evidence="3 5">
    <name type="scientific">Vibrio panuliri</name>
    <dbReference type="NCBI Taxonomy" id="1381081"/>
    <lineage>
        <taxon>Bacteria</taxon>
        <taxon>Pseudomonadati</taxon>
        <taxon>Pseudomonadota</taxon>
        <taxon>Gammaproteobacteria</taxon>
        <taxon>Vibrionales</taxon>
        <taxon>Vibrionaceae</taxon>
        <taxon>Vibrio</taxon>
    </lineage>
</organism>
<dbReference type="EMBL" id="MJMH01000217">
    <property type="protein sequence ID" value="OLQ85727.1"/>
    <property type="molecule type" value="Genomic_DNA"/>
</dbReference>
<keyword evidence="4" id="KW-1185">Reference proteome</keyword>
<keyword evidence="1" id="KW-0472">Membrane</keyword>
<dbReference type="OrthoDB" id="5904443at2"/>
<dbReference type="InterPro" id="IPR021271">
    <property type="entry name" value="DUF2850"/>
</dbReference>
<dbReference type="AlphaFoldDB" id="A0A1Q9HNB3"/>
<evidence type="ECO:0000313" key="5">
    <source>
        <dbReference type="Proteomes" id="UP000186313"/>
    </source>
</evidence>
<dbReference type="Proteomes" id="UP000186039">
    <property type="component" value="Unassembled WGS sequence"/>
</dbReference>
<proteinExistence type="predicted"/>
<protein>
    <recommendedName>
        <fullName evidence="6">DUF2850 domain-containing protein</fullName>
    </recommendedName>
</protein>
<keyword evidence="1" id="KW-1133">Transmembrane helix</keyword>
<dbReference type="RefSeq" id="WP_075706441.1">
    <property type="nucleotide sequence ID" value="NZ_AP019655.1"/>
</dbReference>
<evidence type="ECO:0008006" key="6">
    <source>
        <dbReference type="Google" id="ProtNLM"/>
    </source>
</evidence>